<proteinExistence type="inferred from homology"/>
<dbReference type="Gene3D" id="3.40.50.1820">
    <property type="entry name" value="alpha/beta hydrolase"/>
    <property type="match status" value="1"/>
</dbReference>
<dbReference type="FunFam" id="3.40.50.1820:FF:000072">
    <property type="entry name" value="Serine carboxypeptidase-like 19"/>
    <property type="match status" value="1"/>
</dbReference>
<gene>
    <name evidence="4" type="ORF">U9M48_008177</name>
</gene>
<dbReference type="PRINTS" id="PR00724">
    <property type="entry name" value="CRBOXYPTASEC"/>
</dbReference>
<accession>A0AAQ3SNI4</accession>
<comment type="similarity">
    <text evidence="1">Belongs to the peptidase S10 family.</text>
</comment>
<dbReference type="PANTHER" id="PTHR11802:SF53">
    <property type="entry name" value="OS10G0101200 PROTEIN"/>
    <property type="match status" value="1"/>
</dbReference>
<dbReference type="AlphaFoldDB" id="A0AAQ3SNI4"/>
<dbReference type="PANTHER" id="PTHR11802">
    <property type="entry name" value="SERINE PROTEASE FAMILY S10 SERINE CARBOXYPEPTIDASE"/>
    <property type="match status" value="1"/>
</dbReference>
<dbReference type="InterPro" id="IPR033124">
    <property type="entry name" value="Ser_caboxypep_his_AS"/>
</dbReference>
<evidence type="ECO:0000256" key="1">
    <source>
        <dbReference type="ARBA" id="ARBA00009431"/>
    </source>
</evidence>
<dbReference type="InterPro" id="IPR001563">
    <property type="entry name" value="Peptidase_S10"/>
</dbReference>
<reference evidence="4 5" key="1">
    <citation type="submission" date="2024-02" db="EMBL/GenBank/DDBJ databases">
        <title>High-quality chromosome-scale genome assembly of Pensacola bahiagrass (Paspalum notatum Flugge var. saurae).</title>
        <authorList>
            <person name="Vega J.M."/>
            <person name="Podio M."/>
            <person name="Orjuela J."/>
            <person name="Siena L.A."/>
            <person name="Pessino S.C."/>
            <person name="Combes M.C."/>
            <person name="Mariac C."/>
            <person name="Albertini E."/>
            <person name="Pupilli F."/>
            <person name="Ortiz J.P.A."/>
            <person name="Leblanc O."/>
        </authorList>
    </citation>
    <scope>NUCLEOTIDE SEQUENCE [LARGE SCALE GENOMIC DNA]</scope>
    <source>
        <strain evidence="4">R1</strain>
        <tissue evidence="4">Leaf</tissue>
    </source>
</reference>
<evidence type="ECO:0000313" key="5">
    <source>
        <dbReference type="Proteomes" id="UP001341281"/>
    </source>
</evidence>
<organism evidence="4 5">
    <name type="scientific">Paspalum notatum var. saurae</name>
    <dbReference type="NCBI Taxonomy" id="547442"/>
    <lineage>
        <taxon>Eukaryota</taxon>
        <taxon>Viridiplantae</taxon>
        <taxon>Streptophyta</taxon>
        <taxon>Embryophyta</taxon>
        <taxon>Tracheophyta</taxon>
        <taxon>Spermatophyta</taxon>
        <taxon>Magnoliopsida</taxon>
        <taxon>Liliopsida</taxon>
        <taxon>Poales</taxon>
        <taxon>Poaceae</taxon>
        <taxon>PACMAD clade</taxon>
        <taxon>Panicoideae</taxon>
        <taxon>Andropogonodae</taxon>
        <taxon>Paspaleae</taxon>
        <taxon>Paspalinae</taxon>
        <taxon>Paspalum</taxon>
    </lineage>
</organism>
<dbReference type="InterPro" id="IPR029058">
    <property type="entry name" value="AB_hydrolase_fold"/>
</dbReference>
<dbReference type="GO" id="GO:0004185">
    <property type="term" value="F:serine-type carboxypeptidase activity"/>
    <property type="evidence" value="ECO:0007669"/>
    <property type="project" value="InterPro"/>
</dbReference>
<dbReference type="Proteomes" id="UP001341281">
    <property type="component" value="Chromosome 02"/>
</dbReference>
<protein>
    <recommendedName>
        <fullName evidence="6">Serine carboxypeptidase-like 19</fullName>
    </recommendedName>
</protein>
<dbReference type="SUPFAM" id="SSF53474">
    <property type="entry name" value="alpha/beta-Hydrolases"/>
    <property type="match status" value="1"/>
</dbReference>
<evidence type="ECO:0000256" key="3">
    <source>
        <dbReference type="ARBA" id="ARBA00023180"/>
    </source>
</evidence>
<name>A0AAQ3SNI4_PASNO</name>
<dbReference type="EMBL" id="CP144746">
    <property type="protein sequence ID" value="WVZ57839.1"/>
    <property type="molecule type" value="Genomic_DNA"/>
</dbReference>
<evidence type="ECO:0000313" key="4">
    <source>
        <dbReference type="EMBL" id="WVZ57839.1"/>
    </source>
</evidence>
<evidence type="ECO:0008006" key="6">
    <source>
        <dbReference type="Google" id="ProtNLM"/>
    </source>
</evidence>
<dbReference type="GO" id="GO:0006508">
    <property type="term" value="P:proteolysis"/>
    <property type="evidence" value="ECO:0007669"/>
    <property type="project" value="InterPro"/>
</dbReference>
<dbReference type="PROSITE" id="PS00560">
    <property type="entry name" value="CARBOXYPEPT_SER_HIS"/>
    <property type="match status" value="1"/>
</dbReference>
<dbReference type="FunFam" id="3.40.50.12670:FF:000001">
    <property type="entry name" value="Carboxypeptidase"/>
    <property type="match status" value="1"/>
</dbReference>
<sequence length="506" mass="55096">MGSPSASSSSPGQAMGGSPPLRFLQLQQAALLVVVAVAVASSSFVCRCAAVAAAKDGRNVITHIKGFEGPLPFHLETGYVEVDEEHGARLFYYFIESERNPAEDPLILWITGGPGCSALSGLLFEIGPLKFDVAGYTEGFPRLVYFEDSWTKVSNVIFLDAPVGTGFSYSRDEAGLNVSLTGSGRQHHVFLRKWLAEHPEFASNPLYIGGDSYSGYTVPVTALDIATATHKDLNLAGYLVGNAATDDRYDTGGKVPFMHGMGLISDELYEAARDGCGGDFYKAPDPTNAQCAGAMMAINMVTFAVNPVHILEPFCGAAVRAGGSTFQGYGGGGRRSMLVRDDVDRPGFFDKKRLGLPVECRDNGYRLSYIWADDPEVRETLGIHDGSIGSWSRCTMLLHFRHDLTTVIPYHVNLTKAGYRALVYNGDHDLDMTYVGTQEWIRSIGYPIVSDWRPWFANRQVAGFTRTYANNLTFATVKGGGHTAPEYRPKECQAMLDRWTSAAGQL</sequence>
<dbReference type="Pfam" id="PF00450">
    <property type="entry name" value="Peptidase_S10"/>
    <property type="match status" value="1"/>
</dbReference>
<keyword evidence="5" id="KW-1185">Reference proteome</keyword>
<keyword evidence="3" id="KW-0325">Glycoprotein</keyword>
<dbReference type="GO" id="GO:0019748">
    <property type="term" value="P:secondary metabolic process"/>
    <property type="evidence" value="ECO:0007669"/>
    <property type="project" value="TreeGrafter"/>
</dbReference>
<keyword evidence="2" id="KW-0732">Signal</keyword>
<dbReference type="Gene3D" id="3.40.50.12670">
    <property type="match status" value="1"/>
</dbReference>
<dbReference type="GO" id="GO:0016747">
    <property type="term" value="F:acyltransferase activity, transferring groups other than amino-acyl groups"/>
    <property type="evidence" value="ECO:0007669"/>
    <property type="project" value="TreeGrafter"/>
</dbReference>
<evidence type="ECO:0000256" key="2">
    <source>
        <dbReference type="ARBA" id="ARBA00022729"/>
    </source>
</evidence>